<comment type="caution">
    <text evidence="1">The sequence shown here is derived from an EMBL/GenBank/DDBJ whole genome shotgun (WGS) entry which is preliminary data.</text>
</comment>
<evidence type="ECO:0000313" key="1">
    <source>
        <dbReference type="EMBL" id="KAI4318585.1"/>
    </source>
</evidence>
<dbReference type="EMBL" id="CM042889">
    <property type="protein sequence ID" value="KAI4318585.1"/>
    <property type="molecule type" value="Genomic_DNA"/>
</dbReference>
<gene>
    <name evidence="1" type="ORF">MLD38_032267</name>
</gene>
<organism evidence="1 2">
    <name type="scientific">Melastoma candidum</name>
    <dbReference type="NCBI Taxonomy" id="119954"/>
    <lineage>
        <taxon>Eukaryota</taxon>
        <taxon>Viridiplantae</taxon>
        <taxon>Streptophyta</taxon>
        <taxon>Embryophyta</taxon>
        <taxon>Tracheophyta</taxon>
        <taxon>Spermatophyta</taxon>
        <taxon>Magnoliopsida</taxon>
        <taxon>eudicotyledons</taxon>
        <taxon>Gunneridae</taxon>
        <taxon>Pentapetalae</taxon>
        <taxon>rosids</taxon>
        <taxon>malvids</taxon>
        <taxon>Myrtales</taxon>
        <taxon>Melastomataceae</taxon>
        <taxon>Melastomatoideae</taxon>
        <taxon>Melastomateae</taxon>
        <taxon>Melastoma</taxon>
    </lineage>
</organism>
<reference evidence="2" key="1">
    <citation type="journal article" date="2023" name="Front. Plant Sci.">
        <title>Chromosomal-level genome assembly of Melastoma candidum provides insights into trichome evolution.</title>
        <authorList>
            <person name="Zhong Y."/>
            <person name="Wu W."/>
            <person name="Sun C."/>
            <person name="Zou P."/>
            <person name="Liu Y."/>
            <person name="Dai S."/>
            <person name="Zhou R."/>
        </authorList>
    </citation>
    <scope>NUCLEOTIDE SEQUENCE [LARGE SCALE GENOMIC DNA]</scope>
</reference>
<accession>A0ACB9M4D8</accession>
<protein>
    <submittedName>
        <fullName evidence="1">Uncharacterized protein</fullName>
    </submittedName>
</protein>
<proteinExistence type="predicted"/>
<sequence>MVSGRGQRIYSPNASVLCKSRAKDDALKTNVLKENDIPVETVRICCSPFARTVHTARVVASVLNLILYLWSCLGCSVRDLLAWFFLSCSRQHVEIWVLDEKNPFKRPEGGECVHDVARLTKAISDVEMEHNGCTILVVSHGDPLQILQTIVKEPSGNKD</sequence>
<evidence type="ECO:0000313" key="2">
    <source>
        <dbReference type="Proteomes" id="UP001057402"/>
    </source>
</evidence>
<dbReference type="Proteomes" id="UP001057402">
    <property type="component" value="Chromosome 10"/>
</dbReference>
<name>A0ACB9M4D8_9MYRT</name>
<keyword evidence="2" id="KW-1185">Reference proteome</keyword>